<gene>
    <name evidence="2" type="ORF">FSP39_001399</name>
</gene>
<dbReference type="InterPro" id="IPR019734">
    <property type="entry name" value="TPR_rpt"/>
</dbReference>
<dbReference type="PROSITE" id="PS50005">
    <property type="entry name" value="TPR"/>
    <property type="match status" value="1"/>
</dbReference>
<keyword evidence="1" id="KW-0802">TPR repeat</keyword>
<protein>
    <recommendedName>
        <fullName evidence="4">Tetratricopeptide repeat protein 32</fullName>
    </recommendedName>
</protein>
<dbReference type="PROSITE" id="PS50293">
    <property type="entry name" value="TPR_REGION"/>
    <property type="match status" value="1"/>
</dbReference>
<evidence type="ECO:0008006" key="4">
    <source>
        <dbReference type="Google" id="ProtNLM"/>
    </source>
</evidence>
<dbReference type="SMART" id="SM00028">
    <property type="entry name" value="TPR"/>
    <property type="match status" value="2"/>
</dbReference>
<dbReference type="AlphaFoldDB" id="A0AA88XT21"/>
<dbReference type="Gene3D" id="1.25.40.10">
    <property type="entry name" value="Tetratricopeptide repeat domain"/>
    <property type="match status" value="1"/>
</dbReference>
<dbReference type="Proteomes" id="UP001186944">
    <property type="component" value="Unassembled WGS sequence"/>
</dbReference>
<dbReference type="PANTHER" id="PTHR47059:SF1">
    <property type="entry name" value="TETRATRICOPEPTIDE REPEAT PROTEIN 32"/>
    <property type="match status" value="1"/>
</dbReference>
<organism evidence="2 3">
    <name type="scientific">Pinctada imbricata</name>
    <name type="common">Atlantic pearl-oyster</name>
    <name type="synonym">Pinctada martensii</name>
    <dbReference type="NCBI Taxonomy" id="66713"/>
    <lineage>
        <taxon>Eukaryota</taxon>
        <taxon>Metazoa</taxon>
        <taxon>Spiralia</taxon>
        <taxon>Lophotrochozoa</taxon>
        <taxon>Mollusca</taxon>
        <taxon>Bivalvia</taxon>
        <taxon>Autobranchia</taxon>
        <taxon>Pteriomorphia</taxon>
        <taxon>Pterioida</taxon>
        <taxon>Pterioidea</taxon>
        <taxon>Pteriidae</taxon>
        <taxon>Pinctada</taxon>
    </lineage>
</organism>
<evidence type="ECO:0000256" key="1">
    <source>
        <dbReference type="PROSITE-ProRule" id="PRU00339"/>
    </source>
</evidence>
<comment type="caution">
    <text evidence="2">The sequence shown here is derived from an EMBL/GenBank/DDBJ whole genome shotgun (WGS) entry which is preliminary data.</text>
</comment>
<keyword evidence="3" id="KW-1185">Reference proteome</keyword>
<accession>A0AA88XT21</accession>
<dbReference type="PANTHER" id="PTHR47059">
    <property type="entry name" value="TETRATRICOPEPTIDE REPEAT PROTEIN 32"/>
    <property type="match status" value="1"/>
</dbReference>
<reference evidence="2" key="1">
    <citation type="submission" date="2019-08" db="EMBL/GenBank/DDBJ databases">
        <title>The improved chromosome-level genome for the pearl oyster Pinctada fucata martensii using PacBio sequencing and Hi-C.</title>
        <authorList>
            <person name="Zheng Z."/>
        </authorList>
    </citation>
    <scope>NUCLEOTIDE SEQUENCE</scope>
    <source>
        <strain evidence="2">ZZ-2019</strain>
        <tissue evidence="2">Adductor muscle</tissue>
    </source>
</reference>
<name>A0AA88XT21_PINIB</name>
<feature type="repeat" description="TPR" evidence="1">
    <location>
        <begin position="80"/>
        <end position="113"/>
    </location>
</feature>
<dbReference type="SUPFAM" id="SSF48452">
    <property type="entry name" value="TPR-like"/>
    <property type="match status" value="1"/>
</dbReference>
<sequence length="135" mass="15535">MTDDCSFELALKLEKEGNSAEALEKYTKFINETTSKITKSETEKLALAYNNRGFLKYLQVDFDGAVEDYTASIQINNKAAITYYNRGTVHYRMSRFDKAISDMSRSLTLDPNFEPAKTALFHAEQDKINKENRPW</sequence>
<evidence type="ECO:0000313" key="3">
    <source>
        <dbReference type="Proteomes" id="UP001186944"/>
    </source>
</evidence>
<dbReference type="Pfam" id="PF00515">
    <property type="entry name" value="TPR_1"/>
    <property type="match status" value="1"/>
</dbReference>
<evidence type="ECO:0000313" key="2">
    <source>
        <dbReference type="EMBL" id="KAK3087083.1"/>
    </source>
</evidence>
<dbReference type="InterPro" id="IPR011990">
    <property type="entry name" value="TPR-like_helical_dom_sf"/>
</dbReference>
<dbReference type="EMBL" id="VSWD01000011">
    <property type="protein sequence ID" value="KAK3087083.1"/>
    <property type="molecule type" value="Genomic_DNA"/>
</dbReference>
<proteinExistence type="predicted"/>